<dbReference type="EMBL" id="AZEH01000030">
    <property type="protein sequence ID" value="KRL05246.1"/>
    <property type="molecule type" value="Genomic_DNA"/>
</dbReference>
<evidence type="ECO:0000313" key="4">
    <source>
        <dbReference type="EMBL" id="KRL05246.1"/>
    </source>
</evidence>
<reference evidence="4 5" key="1">
    <citation type="journal article" date="2015" name="Genome Announc.">
        <title>Expanding the biotechnology potential of lactobacilli through comparative genomics of 213 strains and associated genera.</title>
        <authorList>
            <person name="Sun Z."/>
            <person name="Harris H.M."/>
            <person name="McCann A."/>
            <person name="Guo C."/>
            <person name="Argimon S."/>
            <person name="Zhang W."/>
            <person name="Yang X."/>
            <person name="Jeffery I.B."/>
            <person name="Cooney J.C."/>
            <person name="Kagawa T.F."/>
            <person name="Liu W."/>
            <person name="Song Y."/>
            <person name="Salvetti E."/>
            <person name="Wrobel A."/>
            <person name="Rasinkangas P."/>
            <person name="Parkhill J."/>
            <person name="Rea M.C."/>
            <person name="O'Sullivan O."/>
            <person name="Ritari J."/>
            <person name="Douillard F.P."/>
            <person name="Paul Ross R."/>
            <person name="Yang R."/>
            <person name="Briner A.E."/>
            <person name="Felis G.E."/>
            <person name="de Vos W.M."/>
            <person name="Barrangou R."/>
            <person name="Klaenhammer T.R."/>
            <person name="Caufield P.W."/>
            <person name="Cui Y."/>
            <person name="Zhang H."/>
            <person name="O'Toole P.W."/>
        </authorList>
    </citation>
    <scope>NUCLEOTIDE SEQUENCE [LARGE SCALE GENOMIC DNA]</scope>
    <source>
        <strain evidence="4 5">DSM 19972</strain>
    </source>
</reference>
<evidence type="ECO:0000256" key="1">
    <source>
        <dbReference type="SAM" id="Phobius"/>
    </source>
</evidence>
<feature type="transmembrane region" description="Helical" evidence="1">
    <location>
        <begin position="413"/>
        <end position="433"/>
    </location>
</feature>
<evidence type="ECO:0000259" key="3">
    <source>
        <dbReference type="Pfam" id="PF20990"/>
    </source>
</evidence>
<name>A0A0R1MAW3_9LACO</name>
<comment type="caution">
    <text evidence="4">The sequence shown here is derived from an EMBL/GenBank/DDBJ whole genome shotgun (WGS) entry which is preliminary data.</text>
</comment>
<dbReference type="InterPro" id="IPR018702">
    <property type="entry name" value="DUF2207"/>
</dbReference>
<keyword evidence="1" id="KW-1133">Transmembrane helix</keyword>
<evidence type="ECO:0008006" key="6">
    <source>
        <dbReference type="Google" id="ProtNLM"/>
    </source>
</evidence>
<keyword evidence="5" id="KW-1185">Reference proteome</keyword>
<evidence type="ECO:0000259" key="2">
    <source>
        <dbReference type="Pfam" id="PF09972"/>
    </source>
</evidence>
<sequence length="587" mass="65699">MFLGGIFVFFPNPVHADSYKITHYHAQVDVQKNGDAVLTQRITYDFDGSFNGIYYNQDLRGIDDVSDVKVGLQSKNGETSLKQTQTSENNSYEMTRTDNELKLKVFHAIKDKTATFIYQYRLHGMITNYRDTAEMNWKIIGKNWDVALHDVQITIQLPARNITKLQAWTHGDLSGRTTVYQNDGKILIETAENPAGQFIESHLLFPTSVTPQNTKKVDKTAKERIQLKEARLAREANEKRRSNERLVGIFKYGTLGLYLLVFLGWLFWMIRHRGNVRQKLAPLVHSYEVPPFSAESAQIILSNGKPDANAFSAYLLELAAQKAVEIKPLAVKKNNYEVRLLDESILQENDLLTVLFENVGNGKVFTLAALKKFGKSQLDAKRLQDAFSRWQKEVAAKTDKLGFKDQENIKLRMYIYGWMTGLTVFAGILLFLLWGTWPLILPVGSLVLAYLASFSYTKKRPPYSNEGWQAYYQLQCFKKMLKDIGRFNLKEVGDLILWEQILPYAVVFGLADKVIKALKANFTVTELDNGFAVYYPFIIAGNTNFGSAFSANFTTAIGNSSSGIGGSGGFSGGSSGGVGGGSGGGAF</sequence>
<keyword evidence="1" id="KW-0812">Transmembrane</keyword>
<keyword evidence="1" id="KW-0472">Membrane</keyword>
<feature type="transmembrane region" description="Helical" evidence="1">
    <location>
        <begin position="249"/>
        <end position="270"/>
    </location>
</feature>
<dbReference type="Proteomes" id="UP000051686">
    <property type="component" value="Unassembled WGS sequence"/>
</dbReference>
<feature type="transmembrane region" description="Helical" evidence="1">
    <location>
        <begin position="439"/>
        <end position="457"/>
    </location>
</feature>
<dbReference type="AlphaFoldDB" id="A0A0R1MAW3"/>
<feature type="domain" description="DUF2207" evidence="2">
    <location>
        <begin position="20"/>
        <end position="205"/>
    </location>
</feature>
<dbReference type="InterPro" id="IPR048389">
    <property type="entry name" value="YciQ-like_C"/>
</dbReference>
<accession>A0A0R1MAW3</accession>
<dbReference type="Pfam" id="PF20990">
    <property type="entry name" value="DUF2207_C"/>
    <property type="match status" value="1"/>
</dbReference>
<dbReference type="PATRIC" id="fig|1423777.3.peg.982"/>
<organism evidence="4 5">
    <name type="scientific">Liquorilactobacillus oeni DSM 19972</name>
    <dbReference type="NCBI Taxonomy" id="1423777"/>
    <lineage>
        <taxon>Bacteria</taxon>
        <taxon>Bacillati</taxon>
        <taxon>Bacillota</taxon>
        <taxon>Bacilli</taxon>
        <taxon>Lactobacillales</taxon>
        <taxon>Lactobacillaceae</taxon>
        <taxon>Liquorilactobacillus</taxon>
    </lineage>
</organism>
<proteinExistence type="predicted"/>
<evidence type="ECO:0000313" key="5">
    <source>
        <dbReference type="Proteomes" id="UP000051686"/>
    </source>
</evidence>
<gene>
    <name evidence="4" type="ORF">FD46_GL000955</name>
</gene>
<dbReference type="STRING" id="1423777.FD46_GL000955"/>
<protein>
    <recommendedName>
        <fullName evidence="6">Integral membrane protein</fullName>
    </recommendedName>
</protein>
<dbReference type="Pfam" id="PF09972">
    <property type="entry name" value="DUF2207"/>
    <property type="match status" value="1"/>
</dbReference>
<feature type="domain" description="Predicted membrane protein YciQ-like C-terminal" evidence="3">
    <location>
        <begin position="285"/>
        <end position="518"/>
    </location>
</feature>